<dbReference type="SMART" id="SM01091">
    <property type="entry name" value="CorC_HlyC"/>
    <property type="match status" value="1"/>
</dbReference>
<dbReference type="PANTHER" id="PTHR22777:SF17">
    <property type="entry name" value="UPF0053 PROTEIN SLL0260"/>
    <property type="match status" value="1"/>
</dbReference>
<comment type="subcellular location">
    <subcellularLocation>
        <location evidence="1">Membrane</location>
        <topology evidence="1">Multi-pass membrane protein</topology>
    </subcellularLocation>
</comment>
<keyword evidence="13" id="KW-1185">Reference proteome</keyword>
<evidence type="ECO:0000256" key="3">
    <source>
        <dbReference type="ARBA" id="ARBA00022737"/>
    </source>
</evidence>
<dbReference type="Pfam" id="PF00571">
    <property type="entry name" value="CBS"/>
    <property type="match status" value="2"/>
</dbReference>
<dbReference type="InterPro" id="IPR016169">
    <property type="entry name" value="FAD-bd_PCMH_sub2"/>
</dbReference>
<feature type="transmembrane region" description="Helical" evidence="9">
    <location>
        <begin position="90"/>
        <end position="112"/>
    </location>
</feature>
<dbReference type="InterPro" id="IPR002550">
    <property type="entry name" value="CNNM"/>
</dbReference>
<dbReference type="RefSeq" id="WP_036791785.1">
    <property type="nucleotide sequence ID" value="NZ_JQZV01000013.1"/>
</dbReference>
<dbReference type="PANTHER" id="PTHR22777">
    <property type="entry name" value="HEMOLYSIN-RELATED"/>
    <property type="match status" value="1"/>
</dbReference>
<dbReference type="Gene3D" id="3.30.465.10">
    <property type="match status" value="1"/>
</dbReference>
<dbReference type="PROSITE" id="PS51371">
    <property type="entry name" value="CBS"/>
    <property type="match status" value="1"/>
</dbReference>
<dbReference type="InterPro" id="IPR036318">
    <property type="entry name" value="FAD-bd_PCMH-like_sf"/>
</dbReference>
<keyword evidence="5 7" id="KW-0129">CBS domain</keyword>
<dbReference type="InterPro" id="IPR000644">
    <property type="entry name" value="CBS_dom"/>
</dbReference>
<comment type="caution">
    <text evidence="12">The sequence shown here is derived from an EMBL/GenBank/DDBJ whole genome shotgun (WGS) entry which is preliminary data.</text>
</comment>
<keyword evidence="4 8" id="KW-1133">Transmembrane helix</keyword>
<evidence type="ECO:0000256" key="8">
    <source>
        <dbReference type="PROSITE-ProRule" id="PRU01193"/>
    </source>
</evidence>
<evidence type="ECO:0000313" key="13">
    <source>
        <dbReference type="Proteomes" id="UP000030101"/>
    </source>
</evidence>
<dbReference type="Proteomes" id="UP000030101">
    <property type="component" value="Unassembled WGS sequence"/>
</dbReference>
<evidence type="ECO:0000313" key="12">
    <source>
        <dbReference type="EMBL" id="KGN91996.1"/>
    </source>
</evidence>
<evidence type="ECO:0008006" key="14">
    <source>
        <dbReference type="Google" id="ProtNLM"/>
    </source>
</evidence>
<evidence type="ECO:0000259" key="11">
    <source>
        <dbReference type="PROSITE" id="PS51846"/>
    </source>
</evidence>
<dbReference type="PROSITE" id="PS51846">
    <property type="entry name" value="CNNM"/>
    <property type="match status" value="1"/>
</dbReference>
<dbReference type="InterPro" id="IPR005170">
    <property type="entry name" value="Transptr-assoc_dom"/>
</dbReference>
<dbReference type="InterPro" id="IPR044751">
    <property type="entry name" value="Ion_transp-like_CBS"/>
</dbReference>
<accession>A0ABR4XKU3</accession>
<organism evidence="12 13">
    <name type="scientific">Porphyromonas canoris</name>
    <dbReference type="NCBI Taxonomy" id="36875"/>
    <lineage>
        <taxon>Bacteria</taxon>
        <taxon>Pseudomonadati</taxon>
        <taxon>Bacteroidota</taxon>
        <taxon>Bacteroidia</taxon>
        <taxon>Bacteroidales</taxon>
        <taxon>Porphyromonadaceae</taxon>
        <taxon>Porphyromonas</taxon>
    </lineage>
</organism>
<evidence type="ECO:0000256" key="4">
    <source>
        <dbReference type="ARBA" id="ARBA00022989"/>
    </source>
</evidence>
<dbReference type="SUPFAM" id="SSF54631">
    <property type="entry name" value="CBS-domain pair"/>
    <property type="match status" value="1"/>
</dbReference>
<evidence type="ECO:0000256" key="2">
    <source>
        <dbReference type="ARBA" id="ARBA00022692"/>
    </source>
</evidence>
<dbReference type="InterPro" id="IPR046342">
    <property type="entry name" value="CBS_dom_sf"/>
</dbReference>
<evidence type="ECO:0000256" key="7">
    <source>
        <dbReference type="PROSITE-ProRule" id="PRU00703"/>
    </source>
</evidence>
<evidence type="ECO:0000259" key="10">
    <source>
        <dbReference type="PROSITE" id="PS51371"/>
    </source>
</evidence>
<evidence type="ECO:0000256" key="1">
    <source>
        <dbReference type="ARBA" id="ARBA00004141"/>
    </source>
</evidence>
<keyword evidence="6 8" id="KW-0472">Membrane</keyword>
<feature type="transmembrane region" description="Helical" evidence="9">
    <location>
        <begin position="55"/>
        <end position="78"/>
    </location>
</feature>
<evidence type="ECO:0000256" key="5">
    <source>
        <dbReference type="ARBA" id="ARBA00023122"/>
    </source>
</evidence>
<keyword evidence="3" id="KW-0677">Repeat</keyword>
<dbReference type="SUPFAM" id="SSF56176">
    <property type="entry name" value="FAD-binding/transporter-associated domain-like"/>
    <property type="match status" value="1"/>
</dbReference>
<dbReference type="CDD" id="cd04590">
    <property type="entry name" value="CBS_pair_CorC_HlyC_assoc"/>
    <property type="match status" value="1"/>
</dbReference>
<feature type="domain" description="CNNM transmembrane" evidence="11">
    <location>
        <begin position="1"/>
        <end position="183"/>
    </location>
</feature>
<dbReference type="Gene3D" id="3.10.580.10">
    <property type="entry name" value="CBS-domain"/>
    <property type="match status" value="1"/>
</dbReference>
<reference evidence="12 13" key="1">
    <citation type="submission" date="2014-08" db="EMBL/GenBank/DDBJ databases">
        <title>Porphyromonas canoris strain:OH2762 Genome sequencing.</title>
        <authorList>
            <person name="Wallis C."/>
            <person name="Deusch O."/>
            <person name="O'Flynn C."/>
            <person name="Davis I."/>
            <person name="Jospin G."/>
            <person name="Darling A.E."/>
            <person name="Coil D.A."/>
            <person name="Alexiev A."/>
            <person name="Horsfall A."/>
            <person name="Kirkwood N."/>
            <person name="Harris S."/>
            <person name="Eisen J.A."/>
        </authorList>
    </citation>
    <scope>NUCLEOTIDE SEQUENCE [LARGE SCALE GENOMIC DNA]</scope>
    <source>
        <strain evidence="13">COT-108 OH2762</strain>
    </source>
</reference>
<name>A0ABR4XKU3_9PORP</name>
<dbReference type="EMBL" id="JQZV01000013">
    <property type="protein sequence ID" value="KGN91996.1"/>
    <property type="molecule type" value="Genomic_DNA"/>
</dbReference>
<dbReference type="Pfam" id="PF03471">
    <property type="entry name" value="CorC_HlyC"/>
    <property type="match status" value="1"/>
</dbReference>
<sequence length="422" mass="47516">MIYLYIFICILFSAFFSGMEIAFVSSDRLRIELDKSSSNRIGRLQTLFFNNPGQFITTMLVGNNIALVVFGLLMAQLLEPPLSRFISNPFLVVLAQTLISTAIILVTAEFIPKAIAKINPNWSLRFFSFPLALIYIILYPIAKFSALLSNLLLFLFGIRKDMSAEVKLGKIDLDNYIEINQGDTSAGKETTVGGVKILQNAIDFSDIHLRDCLIPRNEIVAVEENTTRQELLELFISSGFSKIIVYRDTIDDIIGYIHSVEMFSEQRGDWRESIRSTLYAPESVLAQKMMKKLMQEKMSIAVVVDELGGTAGIVTLEDLLEEIFGDIEDEHDTLSVVMKKIGDNEYIFSGRAEIDDINDKFDLDLPTSPDYLTIAGLILDHHQSLPNRGDAIFLEPSFKFNIIRATKNKIMLVRLTIANSPE</sequence>
<feature type="transmembrane region" description="Helical" evidence="9">
    <location>
        <begin position="132"/>
        <end position="158"/>
    </location>
</feature>
<keyword evidence="2 8" id="KW-0812">Transmembrane</keyword>
<evidence type="ECO:0000256" key="9">
    <source>
        <dbReference type="SAM" id="Phobius"/>
    </source>
</evidence>
<proteinExistence type="predicted"/>
<gene>
    <name evidence="12" type="ORF">HQ43_08090</name>
</gene>
<protein>
    <recommendedName>
        <fullName evidence="14">Hemolysin</fullName>
    </recommendedName>
</protein>
<evidence type="ECO:0000256" key="6">
    <source>
        <dbReference type="ARBA" id="ARBA00023136"/>
    </source>
</evidence>
<feature type="domain" description="CBS" evidence="10">
    <location>
        <begin position="273"/>
        <end position="333"/>
    </location>
</feature>
<dbReference type="Pfam" id="PF01595">
    <property type="entry name" value="CNNM"/>
    <property type="match status" value="1"/>
</dbReference>